<keyword evidence="2" id="KW-1185">Reference proteome</keyword>
<dbReference type="EMBL" id="CAJJDN010000074">
    <property type="protein sequence ID" value="CAD8100648.1"/>
    <property type="molecule type" value="Genomic_DNA"/>
</dbReference>
<evidence type="ECO:0000313" key="2">
    <source>
        <dbReference type="Proteomes" id="UP000692954"/>
    </source>
</evidence>
<proteinExistence type="predicted"/>
<organism evidence="1 2">
    <name type="scientific">Paramecium sonneborni</name>
    <dbReference type="NCBI Taxonomy" id="65129"/>
    <lineage>
        <taxon>Eukaryota</taxon>
        <taxon>Sar</taxon>
        <taxon>Alveolata</taxon>
        <taxon>Ciliophora</taxon>
        <taxon>Intramacronucleata</taxon>
        <taxon>Oligohymenophorea</taxon>
        <taxon>Peniculida</taxon>
        <taxon>Parameciidae</taxon>
        <taxon>Paramecium</taxon>
    </lineage>
</organism>
<sequence length="100" mass="12337">MLAMKHKSYLQLNKFSFKSQYQYYQTKKKRITFKNNQERRYNNQIQIQNYFINNVRQTISFLMPGDQVNLIHNFQIQKETTYFWKNLGIITISIIRLLYD</sequence>
<evidence type="ECO:0000313" key="1">
    <source>
        <dbReference type="EMBL" id="CAD8100648.1"/>
    </source>
</evidence>
<protein>
    <submittedName>
        <fullName evidence="1">Uncharacterized protein</fullName>
    </submittedName>
</protein>
<dbReference type="Proteomes" id="UP000692954">
    <property type="component" value="Unassembled WGS sequence"/>
</dbReference>
<reference evidence="1" key="1">
    <citation type="submission" date="2021-01" db="EMBL/GenBank/DDBJ databases">
        <authorList>
            <consortium name="Genoscope - CEA"/>
            <person name="William W."/>
        </authorList>
    </citation>
    <scope>NUCLEOTIDE SEQUENCE</scope>
</reference>
<gene>
    <name evidence="1" type="ORF">PSON_ATCC_30995.1.T0740145</name>
</gene>
<accession>A0A8S1PDM3</accession>
<name>A0A8S1PDM3_9CILI</name>
<dbReference type="AlphaFoldDB" id="A0A8S1PDM3"/>
<comment type="caution">
    <text evidence="1">The sequence shown here is derived from an EMBL/GenBank/DDBJ whole genome shotgun (WGS) entry which is preliminary data.</text>
</comment>